<name>A0A2V0R9R4_9ZZZZ</name>
<dbReference type="AlphaFoldDB" id="A0A2V0R9R4"/>
<evidence type="ECO:0000313" key="1">
    <source>
        <dbReference type="EMBL" id="GBH22036.1"/>
    </source>
</evidence>
<sequence length="300" mass="32577">MASKAQFQAVLADYGAYLSGGNNALEQQNRIRDYLRSFSEDEYHLVLLQVLAFINRDVGWRYNRLNGEKVIPENQLARLVSDLYQYRGYGRRDYVASEGYSTFIHGDVLPTPGTALFQVFTWRTPDIIAAPNPGTFQHGDQSFNLVSTLAGNAVLVVPLNVASATVTVQRYIGTFAGQGNGNLTVGGNAMIGNILQTEVTGGTQISLNGTGGAVYDLIVVSFSDVRINRAPRLVDGLGKDITLMSRADPTTLAARVALMARVAANAPDIPTLFRRNELRATAPLWHCGKELLEIASAGRV</sequence>
<reference evidence="1" key="1">
    <citation type="submission" date="2017-04" db="EMBL/GenBank/DDBJ databases">
        <title>Unveiling RNA virosphere associated with marine microorganisms.</title>
        <authorList>
            <person name="Urayama S."/>
            <person name="Takaki Y."/>
            <person name="Nishi S."/>
            <person name="Yoshida Y."/>
            <person name="Deguchi S."/>
            <person name="Takai K."/>
            <person name="Nunoura T."/>
        </authorList>
    </citation>
    <scope>NUCLEOTIDE SEQUENCE</scope>
</reference>
<comment type="caution">
    <text evidence="1">The sequence shown here is derived from an EMBL/GenBank/DDBJ whole genome shotgun (WGS) entry which is preliminary data.</text>
</comment>
<accession>A0A2V0R9R4</accession>
<proteinExistence type="predicted"/>
<protein>
    <submittedName>
        <fullName evidence="1">Uncharacterized protein</fullName>
    </submittedName>
</protein>
<organism evidence="1">
    <name type="scientific">viral metagenome</name>
    <dbReference type="NCBI Taxonomy" id="1070528"/>
    <lineage>
        <taxon>unclassified sequences</taxon>
        <taxon>metagenomes</taxon>
        <taxon>organismal metagenomes</taxon>
    </lineage>
</organism>
<dbReference type="EMBL" id="BDQA01000561">
    <property type="protein sequence ID" value="GBH22036.1"/>
    <property type="molecule type" value="Genomic_RNA"/>
</dbReference>